<proteinExistence type="predicted"/>
<feature type="coiled-coil region" evidence="1">
    <location>
        <begin position="679"/>
        <end position="746"/>
    </location>
</feature>
<organism evidence="3 4">
    <name type="scientific">Phytophthora rubi</name>
    <dbReference type="NCBI Taxonomy" id="129364"/>
    <lineage>
        <taxon>Eukaryota</taxon>
        <taxon>Sar</taxon>
        <taxon>Stramenopiles</taxon>
        <taxon>Oomycota</taxon>
        <taxon>Peronosporomycetes</taxon>
        <taxon>Peronosporales</taxon>
        <taxon>Peronosporaceae</taxon>
        <taxon>Phytophthora</taxon>
    </lineage>
</organism>
<dbReference type="Proteomes" id="UP000434957">
    <property type="component" value="Unassembled WGS sequence"/>
</dbReference>
<feature type="coiled-coil region" evidence="1">
    <location>
        <begin position="28"/>
        <end position="119"/>
    </location>
</feature>
<feature type="compositionally biased region" description="Polar residues" evidence="2">
    <location>
        <begin position="1673"/>
        <end position="1686"/>
    </location>
</feature>
<name>A0A6A4FLE9_9STRA</name>
<evidence type="ECO:0000256" key="2">
    <source>
        <dbReference type="SAM" id="MobiDB-lite"/>
    </source>
</evidence>
<evidence type="ECO:0008006" key="5">
    <source>
        <dbReference type="Google" id="ProtNLM"/>
    </source>
</evidence>
<reference evidence="3 4" key="1">
    <citation type="submission" date="2018-08" db="EMBL/GenBank/DDBJ databases">
        <title>Genomic investigation of the strawberry pathogen Phytophthora fragariae indicates pathogenicity is determined by transcriptional variation in three key races.</title>
        <authorList>
            <person name="Adams T.M."/>
            <person name="Armitage A.D."/>
            <person name="Sobczyk M.K."/>
            <person name="Bates H.J."/>
            <person name="Dunwell J.M."/>
            <person name="Nellist C.F."/>
            <person name="Harrison R.J."/>
        </authorList>
    </citation>
    <scope>NUCLEOTIDE SEQUENCE [LARGE SCALE GENOMIC DNA]</scope>
    <source>
        <strain evidence="3 4">SCRP333</strain>
    </source>
</reference>
<feature type="region of interest" description="Disordered" evidence="2">
    <location>
        <begin position="1665"/>
        <end position="1712"/>
    </location>
</feature>
<evidence type="ECO:0000313" key="4">
    <source>
        <dbReference type="Proteomes" id="UP000434957"/>
    </source>
</evidence>
<comment type="caution">
    <text evidence="3">The sequence shown here is derived from an EMBL/GenBank/DDBJ whole genome shotgun (WGS) entry which is preliminary data.</text>
</comment>
<sequence length="1774" mass="209176">MPGEKRHVAALLGEQEGLGANWKSAQCVTSLYDSYIQLQRENEALKEEKTRLQHESELLASQSKLQEPENHTRCQELEQEVKLLRSEKLRGEEAHRLELQKLEARAACSETQHQQLVAKYQERFEFDPLEAKRAAMAVKTMQNTLQSVMLDKEELGIRYGDLKEQYRKFHGEQLEIVESLKKQVAALEQRRVRERQQRVVNALAQWSTNYVQTAWHKWVALTKDKRRQEQSDKMIARVERKVDKRVVKLQTNQAAVLAMKLLQQAARRTFVRWRDSTRESVERRRKGRYFAEQRARKSVQRVMNYWRVKCQKASACRSGALKIARVVACHSRRWGMQRWRVETFRLALAEKDRKLETLRSSAELQAKTIVDLVSALEEVRDASRAMRSRYEEENAAFTANVEAHRATELAIRQKLGRFFTKQCDRQLLKEFLREWRTTAKYLKGREERSSLALSKLRILKLRRSVFNWHCTARQSRKKQQILGRMRQLEVLKCFNSWKERVHVEKTRKTALLHAVTRIRNRGVARCFTQWTAFRSERISLRRGLEVLTKYALKQQVYFLYSLWRERVTQWKIETQIRQQQLIQQAWEVRLAQTKRDLNFQRECFTRWHEVVVHKQRRQTIAKKCVARLKNGSLARVLGSWRDFVDCSKAQRDLVRRWIDHCRTSLLKHAWSRWQRQIVLKEQQLLIARLQRERDAELKQVEAEFDAYRKTQQTLLEKAEKLQTQQARQLQDTASRLEEESKRAQRLTGAVKTLCSTRERSSTQLRHFKAWQNVVRRKVGNRRAVQTFQITLDTRQTRCVLGEWRQVAVQQIRLRAVFKTLHSCHAEWWRIQCFQAWDEARRRSRAVKVFSALFARNSDVFMCREVFSEWRNLARKNHLLRRTLEQIWLGSVHARMRQQFTHWVAFTKAEAAKEQLVQRNVALTAIRAKVWWKRSLSSMRLCFSEWKFMVQSKKKQRQGERKLLQFQQSRLVTVCFSEWADFVMVKRREEDRNQRFARWLWKVARRKQQRAMSLWKMRITRNQIRDLHELKDLQTTQQERLQLQREEILSLVQTSADTKRKLADAMDVHDASTTKVQYVTECGLLAKCFNALKLKVSIRRYQRQAVYFSQKSARRRCLAELFSNWYSFSQNCRVLKSIVDQKAKRCEDILTRTVLRQWHATARLNRVVQQKQHKLQQRVRLRTIKTNFAEWQRLIHRERRIITAMDTLELLAQRLTLRSTLSLWHQKCLQERHRVLQEREKHRKIMQFLMGRQEAGLVAELHEKLRNEQDSCSTHLRRLSLGKWCWIAYHHRLRQMRAFLSRCYANSIRNNATRHRRVIEEMQRSSDAAIAKVKEHSEARAKEEMGALSAAEEQLTAGASFQALQTLIRRLFQPTTVKDLFVSVGSTFAQILHGSAAVLFLFDPSSNELWTQREENQLIQVPASLGIAGSTLSSGSTMVITDVSSDPRFHPMVDQFVLSSLRQDDTSTLMMATRPNAHAVKPTVGMVSTPLTSPDGAAYGVLQVAFSTSSLSSVDRRVLITQTQLYSKTCCFYVEQLVFEMLRNCRDRVRARSPEKFMTLFKQNKNWRKYYAAMERKAVDLEGKLREVLDEREQLIQVRSELQKRHQKLQDKLESGERNTKDVSKLVADWKKKLVKWQKVLDEKDRAIAEKTNELETMKNEFGRYRRERRSKDLQNVLNSSRTGAKRSSSSSSAFEDSDDSTGKSPSFSDRGQLSILKADQTRLQSQLVRAEADNLLLVKAISIARTQHGELPKTIQAEVTRVATRVSRRAPAEA</sequence>
<dbReference type="EMBL" id="QXFT01000413">
    <property type="protein sequence ID" value="KAE9344658.1"/>
    <property type="molecule type" value="Genomic_DNA"/>
</dbReference>
<dbReference type="SUPFAM" id="SSF55781">
    <property type="entry name" value="GAF domain-like"/>
    <property type="match status" value="1"/>
</dbReference>
<keyword evidence="1" id="KW-0175">Coiled coil</keyword>
<evidence type="ECO:0000313" key="3">
    <source>
        <dbReference type="EMBL" id="KAE9344658.1"/>
    </source>
</evidence>
<dbReference type="Gene3D" id="3.30.450.40">
    <property type="match status" value="1"/>
</dbReference>
<gene>
    <name evidence="3" type="ORF">PR003_g8350</name>
</gene>
<accession>A0A6A4FLE9</accession>
<dbReference type="InterPro" id="IPR029016">
    <property type="entry name" value="GAF-like_dom_sf"/>
</dbReference>
<evidence type="ECO:0000256" key="1">
    <source>
        <dbReference type="SAM" id="Coils"/>
    </source>
</evidence>
<protein>
    <recommendedName>
        <fullName evidence="5">GAF domain-containing protein</fullName>
    </recommendedName>
</protein>
<keyword evidence="4" id="KW-1185">Reference proteome</keyword>
<feature type="compositionally biased region" description="Polar residues" evidence="2">
    <location>
        <begin position="1702"/>
        <end position="1711"/>
    </location>
</feature>
<feature type="coiled-coil region" evidence="1">
    <location>
        <begin position="170"/>
        <end position="197"/>
    </location>
</feature>